<dbReference type="PROSITE" id="PS50885">
    <property type="entry name" value="HAMP"/>
    <property type="match status" value="1"/>
</dbReference>
<dbReference type="InterPro" id="IPR004089">
    <property type="entry name" value="MCPsignal_dom"/>
</dbReference>
<evidence type="ECO:0000256" key="3">
    <source>
        <dbReference type="PROSITE-ProRule" id="PRU00284"/>
    </source>
</evidence>
<dbReference type="AlphaFoldDB" id="A0A2S4MKW4"/>
<comment type="caution">
    <text evidence="6">The sequence shown here is derived from an EMBL/GenBank/DDBJ whole genome shotgun (WGS) entry which is preliminary data.</text>
</comment>
<evidence type="ECO:0000259" key="4">
    <source>
        <dbReference type="PROSITE" id="PS50111"/>
    </source>
</evidence>
<reference evidence="6 7" key="1">
    <citation type="submission" date="2018-01" db="EMBL/GenBank/DDBJ databases">
        <title>Genomic Encyclopedia of Type Strains, Phase III (KMG-III): the genomes of soil and plant-associated and newly described type strains.</title>
        <authorList>
            <person name="Whitman W."/>
        </authorList>
    </citation>
    <scope>NUCLEOTIDE SEQUENCE [LARGE SCALE GENOMIC DNA]</scope>
    <source>
        <strain evidence="6 7">1131</strain>
    </source>
</reference>
<keyword evidence="7" id="KW-1185">Reference proteome</keyword>
<dbReference type="PANTHER" id="PTHR32089:SF112">
    <property type="entry name" value="LYSOZYME-LIKE PROTEIN-RELATED"/>
    <property type="match status" value="1"/>
</dbReference>
<dbReference type="Pfam" id="PF00672">
    <property type="entry name" value="HAMP"/>
    <property type="match status" value="1"/>
</dbReference>
<comment type="similarity">
    <text evidence="2">Belongs to the methyl-accepting chemotaxis (MCP) protein family.</text>
</comment>
<dbReference type="RefSeq" id="WP_103716910.1">
    <property type="nucleotide sequence ID" value="NZ_PQFZ01000002.1"/>
</dbReference>
<dbReference type="OrthoDB" id="7293398at2"/>
<dbReference type="Gene3D" id="1.10.287.950">
    <property type="entry name" value="Methyl-accepting chemotaxis protein"/>
    <property type="match status" value="1"/>
</dbReference>
<dbReference type="EMBL" id="PQFZ01000002">
    <property type="protein sequence ID" value="POR55386.1"/>
    <property type="molecule type" value="Genomic_DNA"/>
</dbReference>
<proteinExistence type="inferred from homology"/>
<dbReference type="GO" id="GO:0007165">
    <property type="term" value="P:signal transduction"/>
    <property type="evidence" value="ECO:0007669"/>
    <property type="project" value="UniProtKB-KW"/>
</dbReference>
<evidence type="ECO:0000256" key="2">
    <source>
        <dbReference type="ARBA" id="ARBA00029447"/>
    </source>
</evidence>
<dbReference type="InterPro" id="IPR003660">
    <property type="entry name" value="HAMP_dom"/>
</dbReference>
<feature type="domain" description="Methyl-accepting transducer" evidence="4">
    <location>
        <begin position="421"/>
        <end position="682"/>
    </location>
</feature>
<dbReference type="Gene3D" id="6.10.340.10">
    <property type="match status" value="1"/>
</dbReference>
<name>A0A2S4MKW4_9HYPH</name>
<keyword evidence="1 3" id="KW-0807">Transducer</keyword>
<dbReference type="SUPFAM" id="SSF58104">
    <property type="entry name" value="Methyl-accepting chemotaxis protein (MCP) signaling domain"/>
    <property type="match status" value="1"/>
</dbReference>
<dbReference type="GO" id="GO:0016020">
    <property type="term" value="C:membrane"/>
    <property type="evidence" value="ECO:0007669"/>
    <property type="project" value="InterPro"/>
</dbReference>
<evidence type="ECO:0000256" key="1">
    <source>
        <dbReference type="ARBA" id="ARBA00023224"/>
    </source>
</evidence>
<sequence>MLGLACLAALAVGGSAYFAVQQWTREAVRERLDILAESHAKAIERRWRQIRSELSVQARSAYTVTTLDEIGKWMELGPYDRNAILSYYQGDGSLSSAERVARTGQDHKHGYSWRHIAIHETYSSILKQFGYADIYLVSAKGRVVYSVTKGPEFGRLISEPDLAGSGLGTVFEAASKLPIGEQAVIDFKPYDPVGGESRAFLAQRFSDADSGSGASEPAGTLIFAINTSLIDEVLAASASASRHTQAHVVGADGFMRSNPAARRAGTAPVETLDPRRLAASGGAMLQMTSRDGAPLVVTGRSMTVDGWPWLLWLTEPESSAFAIIDKLKGAIVAASLSVLGPVLLVALLLGLSVARPIAGLAEALAGAAAGRTDLRIPGAQRRDEIGAIAASVQSIRETMVRDEQARLQEREERDSDTQRQRAALLSDLASDLERSVLGVTSAVSNAAEALSVTASELSAGARETQANAGTVHEAASRAIFSMSSIEEAARDLRLAIDRLDGDVQSSDRSARSARDYADEMGVIVDSLATGAARVSDVTGLISGIAAQTNLLALNATIEAARAGDAGRGFAVVASEVKGLSAQTARAIEDISRQIATMNQATGETVDAIAGIRGMIADLSDAVRRTAGTMRQQHGVTHAIVSDVSAATHEFSRIGDATSLVSNASQQTSEAAAAVLRASSELSGLAGSLKARIDQFITQVRAA</sequence>
<organism evidence="6 7">
    <name type="scientific">Bosea psychrotolerans</name>
    <dbReference type="NCBI Taxonomy" id="1871628"/>
    <lineage>
        <taxon>Bacteria</taxon>
        <taxon>Pseudomonadati</taxon>
        <taxon>Pseudomonadota</taxon>
        <taxon>Alphaproteobacteria</taxon>
        <taxon>Hyphomicrobiales</taxon>
        <taxon>Boseaceae</taxon>
        <taxon>Bosea</taxon>
    </lineage>
</organism>
<feature type="domain" description="HAMP" evidence="5">
    <location>
        <begin position="351"/>
        <end position="404"/>
    </location>
</feature>
<dbReference type="Proteomes" id="UP000236919">
    <property type="component" value="Unassembled WGS sequence"/>
</dbReference>
<protein>
    <submittedName>
        <fullName evidence="6">Methyl-accepting chemotaxis protein</fullName>
    </submittedName>
</protein>
<accession>A0A2S4MKW4</accession>
<dbReference type="PROSITE" id="PS50111">
    <property type="entry name" value="CHEMOTAXIS_TRANSDUC_2"/>
    <property type="match status" value="1"/>
</dbReference>
<evidence type="ECO:0000259" key="5">
    <source>
        <dbReference type="PROSITE" id="PS50885"/>
    </source>
</evidence>
<dbReference type="PANTHER" id="PTHR32089">
    <property type="entry name" value="METHYL-ACCEPTING CHEMOTAXIS PROTEIN MCPB"/>
    <property type="match status" value="1"/>
</dbReference>
<gene>
    <name evidence="6" type="ORF">CYD53_102272</name>
</gene>
<evidence type="ECO:0000313" key="7">
    <source>
        <dbReference type="Proteomes" id="UP000236919"/>
    </source>
</evidence>
<evidence type="ECO:0000313" key="6">
    <source>
        <dbReference type="EMBL" id="POR55386.1"/>
    </source>
</evidence>
<dbReference type="Pfam" id="PF00015">
    <property type="entry name" value="MCPsignal"/>
    <property type="match status" value="1"/>
</dbReference>
<dbReference type="SMART" id="SM00283">
    <property type="entry name" value="MA"/>
    <property type="match status" value="1"/>
</dbReference>